<dbReference type="RefSeq" id="XP_007685360.1">
    <property type="nucleotide sequence ID" value="XM_007687170.1"/>
</dbReference>
<name>W6ZDW1_COCMI</name>
<evidence type="ECO:0000256" key="1">
    <source>
        <dbReference type="SAM" id="SignalP"/>
    </source>
</evidence>
<organism evidence="2 3">
    <name type="scientific">Bipolaris oryzae ATCC 44560</name>
    <dbReference type="NCBI Taxonomy" id="930090"/>
    <lineage>
        <taxon>Eukaryota</taxon>
        <taxon>Fungi</taxon>
        <taxon>Dikarya</taxon>
        <taxon>Ascomycota</taxon>
        <taxon>Pezizomycotina</taxon>
        <taxon>Dothideomycetes</taxon>
        <taxon>Pleosporomycetidae</taxon>
        <taxon>Pleosporales</taxon>
        <taxon>Pleosporineae</taxon>
        <taxon>Pleosporaceae</taxon>
        <taxon>Bipolaris</taxon>
    </lineage>
</organism>
<dbReference type="GeneID" id="19127208"/>
<feature type="signal peptide" evidence="1">
    <location>
        <begin position="1"/>
        <end position="16"/>
    </location>
</feature>
<reference evidence="2 3" key="1">
    <citation type="journal article" date="2013" name="PLoS Genet.">
        <title>Comparative genome structure, secondary metabolite, and effector coding capacity across Cochliobolus pathogens.</title>
        <authorList>
            <person name="Condon B.J."/>
            <person name="Leng Y."/>
            <person name="Wu D."/>
            <person name="Bushley K.E."/>
            <person name="Ohm R.A."/>
            <person name="Otillar R."/>
            <person name="Martin J."/>
            <person name="Schackwitz W."/>
            <person name="Grimwood J."/>
            <person name="MohdZainudin N."/>
            <person name="Xue C."/>
            <person name="Wang R."/>
            <person name="Manning V.A."/>
            <person name="Dhillon B."/>
            <person name="Tu Z.J."/>
            <person name="Steffenson B.J."/>
            <person name="Salamov A."/>
            <person name="Sun H."/>
            <person name="Lowry S."/>
            <person name="LaButti K."/>
            <person name="Han J."/>
            <person name="Copeland A."/>
            <person name="Lindquist E."/>
            <person name="Barry K."/>
            <person name="Schmutz J."/>
            <person name="Baker S.E."/>
            <person name="Ciuffetti L.M."/>
            <person name="Grigoriev I.V."/>
            <person name="Zhong S."/>
            <person name="Turgeon B.G."/>
        </authorList>
    </citation>
    <scope>NUCLEOTIDE SEQUENCE [LARGE SCALE GENOMIC DNA]</scope>
    <source>
        <strain evidence="2 3">ATCC 44560</strain>
    </source>
</reference>
<evidence type="ECO:0000313" key="3">
    <source>
        <dbReference type="Proteomes" id="UP000054032"/>
    </source>
</evidence>
<evidence type="ECO:0000313" key="2">
    <source>
        <dbReference type="EMBL" id="EUC48165.1"/>
    </source>
</evidence>
<dbReference type="Proteomes" id="UP000054032">
    <property type="component" value="Unassembled WGS sequence"/>
</dbReference>
<accession>W6ZDW1</accession>
<dbReference type="OrthoDB" id="3561297at2759"/>
<proteinExistence type="predicted"/>
<dbReference type="AlphaFoldDB" id="W6ZDW1"/>
<keyword evidence="3" id="KW-1185">Reference proteome</keyword>
<dbReference type="KEGG" id="bor:COCMIDRAFT_88131"/>
<protein>
    <submittedName>
        <fullName evidence="2">Uncharacterized protein</fullName>
    </submittedName>
</protein>
<feature type="chain" id="PRO_5004887407" evidence="1">
    <location>
        <begin position="17"/>
        <end position="189"/>
    </location>
</feature>
<dbReference type="EMBL" id="KI963944">
    <property type="protein sequence ID" value="EUC48165.1"/>
    <property type="molecule type" value="Genomic_DNA"/>
</dbReference>
<dbReference type="HOGENOM" id="CLU_111643_0_0_1"/>
<keyword evidence="1" id="KW-0732">Signal</keyword>
<sequence>MLALKLILIAATSVLGVAVPEPTAVAQQAASCTKNNEIVNALKKLGAPGANFCREYINPPTTSTVTATITPTAVITTSTAVVTVTRTQCGEQKRAALKHFQVETFDKDTHVKVDKRTNIPFQIVRFPAAKIADACRCLCTKPKSPPTPITTTVTTFAPVPCYYNRNCLRRESAACVCCGRPTLRYDGPG</sequence>
<gene>
    <name evidence="2" type="ORF">COCMIDRAFT_88131</name>
</gene>